<comment type="caution">
    <text evidence="2">The sequence shown here is derived from an EMBL/GenBank/DDBJ whole genome shotgun (WGS) entry which is preliminary data.</text>
</comment>
<dbReference type="EMBL" id="JAFKCZ010000004">
    <property type="protein sequence ID" value="MBN7796118.1"/>
    <property type="molecule type" value="Genomic_DNA"/>
</dbReference>
<dbReference type="Proteomes" id="UP000664303">
    <property type="component" value="Unassembled WGS sequence"/>
</dbReference>
<proteinExistence type="predicted"/>
<feature type="signal peptide" evidence="1">
    <location>
        <begin position="1"/>
        <end position="22"/>
    </location>
</feature>
<dbReference type="AlphaFoldDB" id="A0A939DDA4"/>
<reference evidence="2" key="1">
    <citation type="submission" date="2021-02" db="EMBL/GenBank/DDBJ databases">
        <title>PHA producing bacteria isolated from coastal sediment in Guangdong, Shenzhen.</title>
        <authorList>
            <person name="Zheng W."/>
            <person name="Yu S."/>
            <person name="Huang Y."/>
        </authorList>
    </citation>
    <scope>NUCLEOTIDE SEQUENCE</scope>
    <source>
        <strain evidence="2">TN14-10</strain>
    </source>
</reference>
<keyword evidence="1" id="KW-0732">Signal</keyword>
<sequence>MPCSLIQLGVAVLTCLALNARAEPLAYVARPDRVDVGIIDTVSRTIVGGIPADGRPSVVAISPDGTFGYVGMERVPTRILDTLTHTLVDDTRRQSELPVDVRQVVFHPRDPRAFLLSADTLWVVDTSQHTVLEGWVNPAPSVGLFIDDELGLLVSLSEYGELFAWSLDTGELYPSGRVVNGRIGDVGMGDDGMLYVVVDEDIVRLGWTLRIRGERKGERVSVLEPVPGGTVPVAQLVDDASLGMPLQVEPARAGTVLYVGLEEGVASVRCTEGAEPVNCIEFLVRRTRPGAGIEVSRAVIPLSASASSRGLEHHMSELLQTRDGKGLFAVGRRMMAAIDAETFELLGDFHVGSGAGYLGDADLGYAVDSCTASSTSLLALARTAAKLETSADSANRMRYRAQAAREALIEGRPEEARLKLQNFMWLAMSRSNLPSNDPDHIDADVAAELLCAAGNLIARINPDGK</sequence>
<evidence type="ECO:0000313" key="3">
    <source>
        <dbReference type="Proteomes" id="UP000664303"/>
    </source>
</evidence>
<feature type="chain" id="PRO_5037465448" description="PQQ-binding-like beta-propeller repeat protein" evidence="1">
    <location>
        <begin position="23"/>
        <end position="465"/>
    </location>
</feature>
<dbReference type="InterPro" id="IPR015943">
    <property type="entry name" value="WD40/YVTN_repeat-like_dom_sf"/>
</dbReference>
<dbReference type="InterPro" id="IPR011044">
    <property type="entry name" value="Quino_amine_DH_bsu"/>
</dbReference>
<accession>A0A939DDA4</accession>
<dbReference type="SUPFAM" id="SSF50969">
    <property type="entry name" value="YVTN repeat-like/Quinoprotein amine dehydrogenase"/>
    <property type="match status" value="1"/>
</dbReference>
<keyword evidence="3" id="KW-1185">Reference proteome</keyword>
<gene>
    <name evidence="2" type="ORF">JYP50_05940</name>
</gene>
<evidence type="ECO:0000313" key="2">
    <source>
        <dbReference type="EMBL" id="MBN7796118.1"/>
    </source>
</evidence>
<organism evidence="2 3">
    <name type="scientific">Parahaliea mediterranea</name>
    <dbReference type="NCBI Taxonomy" id="651086"/>
    <lineage>
        <taxon>Bacteria</taxon>
        <taxon>Pseudomonadati</taxon>
        <taxon>Pseudomonadota</taxon>
        <taxon>Gammaproteobacteria</taxon>
        <taxon>Cellvibrionales</taxon>
        <taxon>Halieaceae</taxon>
        <taxon>Parahaliea</taxon>
    </lineage>
</organism>
<dbReference type="RefSeq" id="WP_206559564.1">
    <property type="nucleotide sequence ID" value="NZ_JAFKCZ010000004.1"/>
</dbReference>
<evidence type="ECO:0008006" key="4">
    <source>
        <dbReference type="Google" id="ProtNLM"/>
    </source>
</evidence>
<name>A0A939DDA4_9GAMM</name>
<protein>
    <recommendedName>
        <fullName evidence="4">PQQ-binding-like beta-propeller repeat protein</fullName>
    </recommendedName>
</protein>
<evidence type="ECO:0000256" key="1">
    <source>
        <dbReference type="SAM" id="SignalP"/>
    </source>
</evidence>
<dbReference type="Gene3D" id="2.130.10.10">
    <property type="entry name" value="YVTN repeat-like/Quinoprotein amine dehydrogenase"/>
    <property type="match status" value="1"/>
</dbReference>